<evidence type="ECO:0008006" key="9">
    <source>
        <dbReference type="Google" id="ProtNLM"/>
    </source>
</evidence>
<dbReference type="InterPro" id="IPR023296">
    <property type="entry name" value="Glyco_hydro_beta-prop_sf"/>
</dbReference>
<dbReference type="HOGENOM" id="CLU_013784_2_0_1"/>
<dbReference type="SUPFAM" id="SSF49899">
    <property type="entry name" value="Concanavalin A-like lectins/glucanases"/>
    <property type="match status" value="1"/>
</dbReference>
<dbReference type="STRING" id="1016849.A0A0D1X3B0"/>
<dbReference type="CDD" id="cd18621">
    <property type="entry name" value="GH32_XdINV-like"/>
    <property type="match status" value="1"/>
</dbReference>
<evidence type="ECO:0000313" key="8">
    <source>
        <dbReference type="Proteomes" id="UP000053599"/>
    </source>
</evidence>
<dbReference type="Proteomes" id="UP000053599">
    <property type="component" value="Unassembled WGS sequence"/>
</dbReference>
<dbReference type="GO" id="GO:0005737">
    <property type="term" value="C:cytoplasm"/>
    <property type="evidence" value="ECO:0007669"/>
    <property type="project" value="TreeGrafter"/>
</dbReference>
<feature type="domain" description="Glycosyl hydrolase family 32 C-terminal" evidence="6">
    <location>
        <begin position="407"/>
        <end position="579"/>
    </location>
</feature>
<evidence type="ECO:0000256" key="3">
    <source>
        <dbReference type="ARBA" id="ARBA00023295"/>
    </source>
</evidence>
<evidence type="ECO:0000313" key="7">
    <source>
        <dbReference type="EMBL" id="KIV82021.1"/>
    </source>
</evidence>
<name>A0A0D1X3B0_9EURO</name>
<dbReference type="OrthoDB" id="4685598at2759"/>
<dbReference type="Pfam" id="PF00251">
    <property type="entry name" value="Glyco_hydro_32N"/>
    <property type="match status" value="1"/>
</dbReference>
<comment type="similarity">
    <text evidence="1 4">Belongs to the glycosyl hydrolase 32 family.</text>
</comment>
<organism evidence="7 8">
    <name type="scientific">Exophiala sideris</name>
    <dbReference type="NCBI Taxonomy" id="1016849"/>
    <lineage>
        <taxon>Eukaryota</taxon>
        <taxon>Fungi</taxon>
        <taxon>Dikarya</taxon>
        <taxon>Ascomycota</taxon>
        <taxon>Pezizomycotina</taxon>
        <taxon>Eurotiomycetes</taxon>
        <taxon>Chaetothyriomycetidae</taxon>
        <taxon>Chaetothyriales</taxon>
        <taxon>Herpotrichiellaceae</taxon>
        <taxon>Exophiala</taxon>
    </lineage>
</organism>
<dbReference type="InterPro" id="IPR001362">
    <property type="entry name" value="Glyco_hydro_32"/>
</dbReference>
<evidence type="ECO:0000259" key="6">
    <source>
        <dbReference type="Pfam" id="PF08244"/>
    </source>
</evidence>
<dbReference type="InterPro" id="IPR013148">
    <property type="entry name" value="Glyco_hydro_32_N"/>
</dbReference>
<dbReference type="Gene3D" id="2.60.120.560">
    <property type="entry name" value="Exo-inulinase, domain 1"/>
    <property type="match status" value="1"/>
</dbReference>
<dbReference type="InterPro" id="IPR013320">
    <property type="entry name" value="ConA-like_dom_sf"/>
</dbReference>
<accession>A0A0D1X3B0</accession>
<reference evidence="7 8" key="1">
    <citation type="submission" date="2015-01" db="EMBL/GenBank/DDBJ databases">
        <title>The Genome Sequence of Exophiala sideris CBS121828.</title>
        <authorList>
            <consortium name="The Broad Institute Genomics Platform"/>
            <person name="Cuomo C."/>
            <person name="de Hoog S."/>
            <person name="Gorbushina A."/>
            <person name="Stielow B."/>
            <person name="Teixiera M."/>
            <person name="Abouelleil A."/>
            <person name="Chapman S.B."/>
            <person name="Priest M."/>
            <person name="Young S.K."/>
            <person name="Wortman J."/>
            <person name="Nusbaum C."/>
            <person name="Birren B."/>
        </authorList>
    </citation>
    <scope>NUCLEOTIDE SEQUENCE [LARGE SCALE GENOMIC DNA]</scope>
    <source>
        <strain evidence="7 8">CBS 121828</strain>
    </source>
</reference>
<keyword evidence="3 4" id="KW-0326">Glycosidase</keyword>
<protein>
    <recommendedName>
        <fullName evidence="9">Glycosyl hydrolase family 32 N-terminal domain-containing protein</fullName>
    </recommendedName>
</protein>
<proteinExistence type="inferred from homology"/>
<keyword evidence="2 4" id="KW-0378">Hydrolase</keyword>
<feature type="domain" description="Glycosyl hydrolase family 32 N-terminal" evidence="5">
    <location>
        <begin position="22"/>
        <end position="365"/>
    </location>
</feature>
<gene>
    <name evidence="7" type="ORF">PV11_04162</name>
</gene>
<evidence type="ECO:0000256" key="1">
    <source>
        <dbReference type="ARBA" id="ARBA00009902"/>
    </source>
</evidence>
<dbReference type="EMBL" id="KN846952">
    <property type="protein sequence ID" value="KIV82021.1"/>
    <property type="molecule type" value="Genomic_DNA"/>
</dbReference>
<sequence>MSSNGPEPRPGKHGDSIRPVIHFTARSWINDPCGPGYDPATGLYHLFYQWNPFGCEWGNMSWGHNQSRDMISWQDAGVQPALSPSQPYDKEGIFTGCLVTGHSNVPLTIFYSSVKQLPFHWSTPPYPRNAAGLSMATSHDGGVTWQKSEKNPIIEGAPAKMSVTGFRDPFVSDWPALDKVRGAQALYGLISGGIQGAGPTTLLYSIDPEREENWRYLGPLVDIPERKQSSKRWSGNFGMNWECVNFMTLQSGSVSRDFLIVGAEGDVERKHILGGGLPPGLPARTIRQQLWMSGNLETVGEAVKFRPTINGFVDHGCYYAANSFLDARSQRRIVHGWIPEEDCSLEYAREKGWNGSLAIPREIFLLTIKRITRALRSPLHEISSINFEKDDSGYGTLMTMGISPFSELSAIRENCRQAREFTHFSLPSPEHQSRQLCYISDPAWSLQAVVAVTTECDLVALYIRHNEDLVVRTAIIVSLLEETITVERAASTLREDVNKCPEQGPFTLFETVGDNGERQWEKLHLDIVSDGDVLEVFANNRFALATMVYSGVSAQNCGITAHAKGLNGSAAFESIRIWDGLNRTKSLFA</sequence>
<dbReference type="PANTHER" id="PTHR42800:SF3">
    <property type="entry name" value="GLYCOSYL HYDROLASE FAMILY 32 N-TERMINAL DOMAIN-CONTAINING PROTEIN"/>
    <property type="match status" value="1"/>
</dbReference>
<evidence type="ECO:0000259" key="5">
    <source>
        <dbReference type="Pfam" id="PF00251"/>
    </source>
</evidence>
<dbReference type="SUPFAM" id="SSF75005">
    <property type="entry name" value="Arabinanase/levansucrase/invertase"/>
    <property type="match status" value="1"/>
</dbReference>
<dbReference type="PANTHER" id="PTHR42800">
    <property type="entry name" value="EXOINULINASE INUD (AFU_ORTHOLOGUE AFUA_5G00480)"/>
    <property type="match status" value="1"/>
</dbReference>
<dbReference type="Pfam" id="PF08244">
    <property type="entry name" value="Glyco_hydro_32C"/>
    <property type="match status" value="1"/>
</dbReference>
<dbReference type="SMART" id="SM00640">
    <property type="entry name" value="Glyco_32"/>
    <property type="match status" value="1"/>
</dbReference>
<dbReference type="AlphaFoldDB" id="A0A0D1X3B0"/>
<dbReference type="GO" id="GO:0005987">
    <property type="term" value="P:sucrose catabolic process"/>
    <property type="evidence" value="ECO:0007669"/>
    <property type="project" value="TreeGrafter"/>
</dbReference>
<dbReference type="GO" id="GO:0004575">
    <property type="term" value="F:sucrose alpha-glucosidase activity"/>
    <property type="evidence" value="ECO:0007669"/>
    <property type="project" value="TreeGrafter"/>
</dbReference>
<dbReference type="Gene3D" id="2.115.10.20">
    <property type="entry name" value="Glycosyl hydrolase domain, family 43"/>
    <property type="match status" value="1"/>
</dbReference>
<evidence type="ECO:0000256" key="2">
    <source>
        <dbReference type="ARBA" id="ARBA00022801"/>
    </source>
</evidence>
<evidence type="ECO:0000256" key="4">
    <source>
        <dbReference type="RuleBase" id="RU362110"/>
    </source>
</evidence>
<dbReference type="InterPro" id="IPR013189">
    <property type="entry name" value="Glyco_hydro_32_C"/>
</dbReference>